<evidence type="ECO:0000256" key="4">
    <source>
        <dbReference type="ARBA" id="ARBA00022989"/>
    </source>
</evidence>
<feature type="transmembrane region" description="Helical" evidence="6">
    <location>
        <begin position="326"/>
        <end position="347"/>
    </location>
</feature>
<accession>A0ABR7W863</accession>
<keyword evidence="5 6" id="KW-0472">Membrane</keyword>
<dbReference type="Pfam" id="PF01384">
    <property type="entry name" value="PHO4"/>
    <property type="match status" value="1"/>
</dbReference>
<keyword evidence="6" id="KW-0592">Phosphate transport</keyword>
<dbReference type="InterPro" id="IPR001204">
    <property type="entry name" value="Phos_transporter"/>
</dbReference>
<comment type="caution">
    <text evidence="7">The sequence shown here is derived from an EMBL/GenBank/DDBJ whole genome shotgun (WGS) entry which is preliminary data.</text>
</comment>
<dbReference type="EMBL" id="JACWMS010000001">
    <property type="protein sequence ID" value="MBD1319009.1"/>
    <property type="molecule type" value="Genomic_DNA"/>
</dbReference>
<evidence type="ECO:0000256" key="2">
    <source>
        <dbReference type="ARBA" id="ARBA00022448"/>
    </source>
</evidence>
<gene>
    <name evidence="7" type="ORF">IDF66_05395</name>
</gene>
<name>A0ABR7W863_9ACTN</name>
<evidence type="ECO:0000313" key="7">
    <source>
        <dbReference type="EMBL" id="MBD1319009.1"/>
    </source>
</evidence>
<dbReference type="RefSeq" id="WP_190265952.1">
    <property type="nucleotide sequence ID" value="NZ_BAABAD010000003.1"/>
</dbReference>
<keyword evidence="4 6" id="KW-1133">Transmembrane helix</keyword>
<proteinExistence type="inferred from homology"/>
<sequence>MTGEMLILVLLVITALGFDFTNGFHDTGNAMATSIATGALKPKVAVGLSAILNLVGAFLSVEVAATITKEVLNIQQTSGDDKGDIVSGLTPTTALLIIFAGLIGGILWNLFTWLFGLPSSSSHALFGGLIGSGIAALGMSGINWHGVLSKIIVPALLAPVIACLVASCGTWMVFAITKRIAENKKEEGFRYGQIASASLVSLAHGTGDAQKTMGVIAMALIVTGHLDASSVSHGLPFWIVFSCAGMIALGTYLGGWRIIRTLGKGLVEISSPQGMAAEASSAAIILTSSAAGMALSTTQVATGSILGSGVGKKGAQVRWAVAGRMAIAWVTTLPAAGLVGALCFGIAHLLGNTLGAVVIFGLLIVASGYMYWRAQQNKVDASNVNAEWDDSTNSIIPAEAAIAEAKAPVA</sequence>
<feature type="transmembrane region" description="Helical" evidence="6">
    <location>
        <begin position="235"/>
        <end position="259"/>
    </location>
</feature>
<dbReference type="Proteomes" id="UP000602395">
    <property type="component" value="Unassembled WGS sequence"/>
</dbReference>
<keyword evidence="2 6" id="KW-0813">Transport</keyword>
<feature type="transmembrane region" description="Helical" evidence="6">
    <location>
        <begin position="353"/>
        <end position="372"/>
    </location>
</feature>
<organism evidence="7 8">
    <name type="scientific">Gordonia hankookensis</name>
    <dbReference type="NCBI Taxonomy" id="589403"/>
    <lineage>
        <taxon>Bacteria</taxon>
        <taxon>Bacillati</taxon>
        <taxon>Actinomycetota</taxon>
        <taxon>Actinomycetes</taxon>
        <taxon>Mycobacteriales</taxon>
        <taxon>Gordoniaceae</taxon>
        <taxon>Gordonia</taxon>
    </lineage>
</organism>
<reference evidence="7 8" key="1">
    <citation type="submission" date="2020-09" db="EMBL/GenBank/DDBJ databases">
        <title>Novel species in genus Gordonia.</title>
        <authorList>
            <person name="Zhang G."/>
        </authorList>
    </citation>
    <scope>NUCLEOTIDE SEQUENCE [LARGE SCALE GENOMIC DNA]</scope>
    <source>
        <strain evidence="7 8">ON-33</strain>
    </source>
</reference>
<comment type="similarity">
    <text evidence="6">Belongs to the inorganic phosphate transporter (PiT) (TC 2.A.20) family.</text>
</comment>
<evidence type="ECO:0000313" key="8">
    <source>
        <dbReference type="Proteomes" id="UP000602395"/>
    </source>
</evidence>
<dbReference type="PANTHER" id="PTHR11101:SF54">
    <property type="entry name" value="LOW-AFFINITY INORGANIC PHOSPHATE TRANSPORTER-RELATED"/>
    <property type="match status" value="1"/>
</dbReference>
<evidence type="ECO:0000256" key="5">
    <source>
        <dbReference type="ARBA" id="ARBA00023136"/>
    </source>
</evidence>
<evidence type="ECO:0000256" key="1">
    <source>
        <dbReference type="ARBA" id="ARBA00004141"/>
    </source>
</evidence>
<feature type="transmembrane region" description="Helical" evidence="6">
    <location>
        <begin position="151"/>
        <end position="176"/>
    </location>
</feature>
<feature type="transmembrane region" description="Helical" evidence="6">
    <location>
        <begin position="94"/>
        <end position="117"/>
    </location>
</feature>
<feature type="transmembrane region" description="Helical" evidence="6">
    <location>
        <begin position="124"/>
        <end position="145"/>
    </location>
</feature>
<evidence type="ECO:0000256" key="3">
    <source>
        <dbReference type="ARBA" id="ARBA00022692"/>
    </source>
</evidence>
<keyword evidence="3 6" id="KW-0812">Transmembrane</keyword>
<keyword evidence="8" id="KW-1185">Reference proteome</keyword>
<evidence type="ECO:0000256" key="6">
    <source>
        <dbReference type="RuleBase" id="RU363058"/>
    </source>
</evidence>
<comment type="subcellular location">
    <subcellularLocation>
        <location evidence="1 6">Membrane</location>
        <topology evidence="1 6">Multi-pass membrane protein</topology>
    </subcellularLocation>
</comment>
<dbReference type="PANTHER" id="PTHR11101">
    <property type="entry name" value="PHOSPHATE TRANSPORTER"/>
    <property type="match status" value="1"/>
</dbReference>
<protein>
    <recommendedName>
        <fullName evidence="6">Phosphate transporter</fullName>
    </recommendedName>
</protein>